<comment type="caution">
    <text evidence="2">The sequence shown here is derived from an EMBL/GenBank/DDBJ whole genome shotgun (WGS) entry which is preliminary data.</text>
</comment>
<proteinExistence type="predicted"/>
<protein>
    <submittedName>
        <fullName evidence="2">Uncharacterized protein</fullName>
    </submittedName>
</protein>
<gene>
    <name evidence="2" type="ORF">PanWU01x14_251010</name>
</gene>
<accession>A0A2P5BCP2</accession>
<reference evidence="3" key="1">
    <citation type="submission" date="2016-06" db="EMBL/GenBank/DDBJ databases">
        <title>Parallel loss of symbiosis genes in relatives of nitrogen-fixing non-legume Parasponia.</title>
        <authorList>
            <person name="Van Velzen R."/>
            <person name="Holmer R."/>
            <person name="Bu F."/>
            <person name="Rutten L."/>
            <person name="Van Zeijl A."/>
            <person name="Liu W."/>
            <person name="Santuari L."/>
            <person name="Cao Q."/>
            <person name="Sharma T."/>
            <person name="Shen D."/>
            <person name="Roswanjaya Y."/>
            <person name="Wardhani T."/>
            <person name="Kalhor M.S."/>
            <person name="Jansen J."/>
            <person name="Van den Hoogen J."/>
            <person name="Gungor B."/>
            <person name="Hartog M."/>
            <person name="Hontelez J."/>
            <person name="Verver J."/>
            <person name="Yang W.-C."/>
            <person name="Schijlen E."/>
            <person name="Repin R."/>
            <person name="Schilthuizen M."/>
            <person name="Schranz E."/>
            <person name="Heidstra R."/>
            <person name="Miyata K."/>
            <person name="Fedorova E."/>
            <person name="Kohlen W."/>
            <person name="Bisseling T."/>
            <person name="Smit S."/>
            <person name="Geurts R."/>
        </authorList>
    </citation>
    <scope>NUCLEOTIDE SEQUENCE [LARGE SCALE GENOMIC DNA]</scope>
    <source>
        <strain evidence="3">cv. WU1-14</strain>
    </source>
</reference>
<dbReference type="Proteomes" id="UP000237105">
    <property type="component" value="Unassembled WGS sequence"/>
</dbReference>
<sequence>IPCSAYPTIMPNHFTTLTSILVTTQEEPVQTAPTALDTPLSIPDVSTPGELEATQGEHVSPITQGEQLQDSTATPTSVEATKTSAIATGESDASSQAFDTSLNILLANLPPLQTTTNINPSFKELSNKTKLVTAKPPLPTRKSSRLASF</sequence>
<feature type="non-terminal residue" evidence="2">
    <location>
        <position position="1"/>
    </location>
</feature>
<feature type="region of interest" description="Disordered" evidence="1">
    <location>
        <begin position="30"/>
        <end position="93"/>
    </location>
</feature>
<dbReference type="EMBL" id="JXTB01000309">
    <property type="protein sequence ID" value="PON46569.1"/>
    <property type="molecule type" value="Genomic_DNA"/>
</dbReference>
<dbReference type="AlphaFoldDB" id="A0A2P5BCP2"/>
<keyword evidence="3" id="KW-1185">Reference proteome</keyword>
<organism evidence="2 3">
    <name type="scientific">Parasponia andersonii</name>
    <name type="common">Sponia andersonii</name>
    <dbReference type="NCBI Taxonomy" id="3476"/>
    <lineage>
        <taxon>Eukaryota</taxon>
        <taxon>Viridiplantae</taxon>
        <taxon>Streptophyta</taxon>
        <taxon>Embryophyta</taxon>
        <taxon>Tracheophyta</taxon>
        <taxon>Spermatophyta</taxon>
        <taxon>Magnoliopsida</taxon>
        <taxon>eudicotyledons</taxon>
        <taxon>Gunneridae</taxon>
        <taxon>Pentapetalae</taxon>
        <taxon>rosids</taxon>
        <taxon>fabids</taxon>
        <taxon>Rosales</taxon>
        <taxon>Cannabaceae</taxon>
        <taxon>Parasponia</taxon>
    </lineage>
</organism>
<evidence type="ECO:0000313" key="2">
    <source>
        <dbReference type="EMBL" id="PON46569.1"/>
    </source>
</evidence>
<feature type="compositionally biased region" description="Polar residues" evidence="1">
    <location>
        <begin position="61"/>
        <end position="93"/>
    </location>
</feature>
<evidence type="ECO:0000256" key="1">
    <source>
        <dbReference type="SAM" id="MobiDB-lite"/>
    </source>
</evidence>
<name>A0A2P5BCP2_PARAD</name>
<evidence type="ECO:0000313" key="3">
    <source>
        <dbReference type="Proteomes" id="UP000237105"/>
    </source>
</evidence>